<organism evidence="1 2">
    <name type="scientific">Gossypium schwendimanii</name>
    <name type="common">Cotton</name>
    <dbReference type="NCBI Taxonomy" id="34291"/>
    <lineage>
        <taxon>Eukaryota</taxon>
        <taxon>Viridiplantae</taxon>
        <taxon>Streptophyta</taxon>
        <taxon>Embryophyta</taxon>
        <taxon>Tracheophyta</taxon>
        <taxon>Spermatophyta</taxon>
        <taxon>Magnoliopsida</taxon>
        <taxon>eudicotyledons</taxon>
        <taxon>Gunneridae</taxon>
        <taxon>Pentapetalae</taxon>
        <taxon>rosids</taxon>
        <taxon>malvids</taxon>
        <taxon>Malvales</taxon>
        <taxon>Malvaceae</taxon>
        <taxon>Malvoideae</taxon>
        <taxon>Gossypium</taxon>
    </lineage>
</organism>
<comment type="caution">
    <text evidence="1">The sequence shown here is derived from an EMBL/GenBank/DDBJ whole genome shotgun (WGS) entry which is preliminary data.</text>
</comment>
<dbReference type="Proteomes" id="UP000593576">
    <property type="component" value="Unassembled WGS sequence"/>
</dbReference>
<dbReference type="EMBL" id="JABFAF010279720">
    <property type="protein sequence ID" value="MBA0881697.1"/>
    <property type="molecule type" value="Genomic_DNA"/>
</dbReference>
<reference evidence="1 2" key="1">
    <citation type="journal article" date="2019" name="Genome Biol. Evol.">
        <title>Insights into the evolution of the New World diploid cottons (Gossypium, subgenus Houzingenia) based on genome sequencing.</title>
        <authorList>
            <person name="Grover C.E."/>
            <person name="Arick M.A. 2nd"/>
            <person name="Thrash A."/>
            <person name="Conover J.L."/>
            <person name="Sanders W.S."/>
            <person name="Peterson D.G."/>
            <person name="Frelichowski J.E."/>
            <person name="Scheffler J.A."/>
            <person name="Scheffler B.E."/>
            <person name="Wendel J.F."/>
        </authorList>
    </citation>
    <scope>NUCLEOTIDE SEQUENCE [LARGE SCALE GENOMIC DNA]</scope>
    <source>
        <strain evidence="1">1</strain>
        <tissue evidence="1">Leaf</tissue>
    </source>
</reference>
<keyword evidence="2" id="KW-1185">Reference proteome</keyword>
<accession>A0A7J9NEW3</accession>
<evidence type="ECO:0000313" key="2">
    <source>
        <dbReference type="Proteomes" id="UP000593576"/>
    </source>
</evidence>
<gene>
    <name evidence="1" type="ORF">Goshw_002608</name>
</gene>
<sequence>MENKFLDKVEDNAIVRIWSEKVQLEKGDNLAREYVLELWDYTRISATQNSLQELKVIWDRWNNETKYLFYFNYGNLPYLFDIKVDEQLFRALAQY</sequence>
<evidence type="ECO:0000313" key="1">
    <source>
        <dbReference type="EMBL" id="MBA0881697.1"/>
    </source>
</evidence>
<name>A0A7J9NEW3_GOSSC</name>
<dbReference type="AlphaFoldDB" id="A0A7J9NEW3"/>
<protein>
    <submittedName>
        <fullName evidence="1">Uncharacterized protein</fullName>
    </submittedName>
</protein>
<proteinExistence type="predicted"/>